<dbReference type="Gene3D" id="1.10.10.60">
    <property type="entry name" value="Homeodomain-like"/>
    <property type="match status" value="1"/>
</dbReference>
<feature type="domain" description="HTH araC/xylS-type" evidence="4">
    <location>
        <begin position="193"/>
        <end position="291"/>
    </location>
</feature>
<keyword evidence="3" id="KW-0804">Transcription</keyword>
<evidence type="ECO:0000259" key="4">
    <source>
        <dbReference type="PROSITE" id="PS01124"/>
    </source>
</evidence>
<proteinExistence type="predicted"/>
<dbReference type="SUPFAM" id="SSF46689">
    <property type="entry name" value="Homeodomain-like"/>
    <property type="match status" value="2"/>
</dbReference>
<keyword evidence="2" id="KW-0238">DNA-binding</keyword>
<dbReference type="InterPro" id="IPR018062">
    <property type="entry name" value="HTH_AraC-typ_CS"/>
</dbReference>
<keyword evidence="1" id="KW-0805">Transcription regulation</keyword>
<dbReference type="EMBL" id="JAMXQS010000005">
    <property type="protein sequence ID" value="MCO6050455.1"/>
    <property type="molecule type" value="Genomic_DNA"/>
</dbReference>
<dbReference type="SMART" id="SM00342">
    <property type="entry name" value="HTH_ARAC"/>
    <property type="match status" value="1"/>
</dbReference>
<evidence type="ECO:0000256" key="1">
    <source>
        <dbReference type="ARBA" id="ARBA00023015"/>
    </source>
</evidence>
<dbReference type="PROSITE" id="PS01124">
    <property type="entry name" value="HTH_ARAC_FAMILY_2"/>
    <property type="match status" value="1"/>
</dbReference>
<dbReference type="PROSITE" id="PS00041">
    <property type="entry name" value="HTH_ARAC_FAMILY_1"/>
    <property type="match status" value="1"/>
</dbReference>
<name>A0ABT1C6K4_9HYPH</name>
<evidence type="ECO:0000256" key="2">
    <source>
        <dbReference type="ARBA" id="ARBA00023125"/>
    </source>
</evidence>
<dbReference type="Pfam" id="PF12833">
    <property type="entry name" value="HTH_18"/>
    <property type="match status" value="1"/>
</dbReference>
<dbReference type="Proteomes" id="UP001205906">
    <property type="component" value="Unassembled WGS sequence"/>
</dbReference>
<reference evidence="5 6" key="1">
    <citation type="submission" date="2022-06" db="EMBL/GenBank/DDBJ databases">
        <title>Mesorhizobium sp. strain RP14 Genome sequencing and assembly.</title>
        <authorList>
            <person name="Kim I."/>
        </authorList>
    </citation>
    <scope>NUCLEOTIDE SEQUENCE [LARGE SCALE GENOMIC DNA]</scope>
    <source>
        <strain evidence="6">RP14(2022)</strain>
    </source>
</reference>
<protein>
    <submittedName>
        <fullName evidence="5">AraC family transcriptional regulator</fullName>
    </submittedName>
</protein>
<evidence type="ECO:0000256" key="3">
    <source>
        <dbReference type="ARBA" id="ARBA00023163"/>
    </source>
</evidence>
<dbReference type="InterPro" id="IPR050204">
    <property type="entry name" value="AraC_XylS_family_regulators"/>
</dbReference>
<comment type="caution">
    <text evidence="5">The sequence shown here is derived from an EMBL/GenBank/DDBJ whole genome shotgun (WGS) entry which is preliminary data.</text>
</comment>
<evidence type="ECO:0000313" key="5">
    <source>
        <dbReference type="EMBL" id="MCO6050455.1"/>
    </source>
</evidence>
<dbReference type="PANTHER" id="PTHR46796:SF14">
    <property type="entry name" value="TRANSCRIPTIONAL REGULATORY PROTEIN"/>
    <property type="match status" value="1"/>
</dbReference>
<evidence type="ECO:0000313" key="6">
    <source>
        <dbReference type="Proteomes" id="UP001205906"/>
    </source>
</evidence>
<accession>A0ABT1C6K4</accession>
<dbReference type="PANTHER" id="PTHR46796">
    <property type="entry name" value="HTH-TYPE TRANSCRIPTIONAL ACTIVATOR RHAS-RELATED"/>
    <property type="match status" value="1"/>
</dbReference>
<sequence>MSFHPRMDSRIEGFTPLEPLRWRGWAGAVADIWTVACAENAGGQYVSPNSRLFVMLEGAASGAIWLAAEGDDATVKVTCENPIAFVPAGCVVYSRVEGIARLSHLDIHFDLGALRRKAGMTLDEDRLVLPRLGFADPRILALAGLVADEVRSENPLGDPYGEGMITSLFLALCGAPQHRPRLPGPRLGPTQLARVTGFLNANALRNVRLEELASLAGLSQSYFANAFKASAGVTAQQYHAEARLGRVKALLSETDTPLNALALMTGFADQAHLTRVFRRLTGTTPAAWRREHVAKKP</sequence>
<organism evidence="5 6">
    <name type="scientific">Mesorhizobium liriopis</name>
    <dbReference type="NCBI Taxonomy" id="2953882"/>
    <lineage>
        <taxon>Bacteria</taxon>
        <taxon>Pseudomonadati</taxon>
        <taxon>Pseudomonadota</taxon>
        <taxon>Alphaproteobacteria</taxon>
        <taxon>Hyphomicrobiales</taxon>
        <taxon>Phyllobacteriaceae</taxon>
        <taxon>Mesorhizobium</taxon>
    </lineage>
</organism>
<keyword evidence="6" id="KW-1185">Reference proteome</keyword>
<gene>
    <name evidence="5" type="ORF">NGM99_11745</name>
</gene>
<dbReference type="RefSeq" id="WP_252819081.1">
    <property type="nucleotide sequence ID" value="NZ_JAMXQS010000005.1"/>
</dbReference>
<dbReference type="InterPro" id="IPR009057">
    <property type="entry name" value="Homeodomain-like_sf"/>
</dbReference>
<dbReference type="InterPro" id="IPR018060">
    <property type="entry name" value="HTH_AraC"/>
</dbReference>